<sequence length="345" mass="39190">MPETPKSQAPIHTRSKLMIRVSYRSMVWNSKLDHSRPGYDIPSISGCFFFLDYILGAIPAVLPPEAEVLARISDPKVITALKDGLCGQQVPRHYFFSLLSGNFDIRLEAFTTSGCHLCSSFIIRVLHEPDSLVAIQHGNNHAQFRRIYLKTDTYMQGPYRPSSRMGEISGLEWKDLTLNSHDRAGFGKPYATTNRTWNGESASLEVLWANETSLRRRNPASLPILLAELPRDSVIWSGFEMAINCHWLRGRFVLKGSGRRHRKDKWHEKRDGVFVVHLCVHGPNFKCKRFHRKNPRKSSRSPASPDPVVITEEGTSIVVLDRPTFRSQTLQSTSENRVHLFAGGR</sequence>
<name>A0AAD7AJ33_9AGAR</name>
<organism evidence="1 2">
    <name type="scientific">Mycena albidolilacea</name>
    <dbReference type="NCBI Taxonomy" id="1033008"/>
    <lineage>
        <taxon>Eukaryota</taxon>
        <taxon>Fungi</taxon>
        <taxon>Dikarya</taxon>
        <taxon>Basidiomycota</taxon>
        <taxon>Agaricomycotina</taxon>
        <taxon>Agaricomycetes</taxon>
        <taxon>Agaricomycetidae</taxon>
        <taxon>Agaricales</taxon>
        <taxon>Marasmiineae</taxon>
        <taxon>Mycenaceae</taxon>
        <taxon>Mycena</taxon>
    </lineage>
</organism>
<comment type="caution">
    <text evidence="1">The sequence shown here is derived from an EMBL/GenBank/DDBJ whole genome shotgun (WGS) entry which is preliminary data.</text>
</comment>
<dbReference type="AlphaFoldDB" id="A0AAD7AJ33"/>
<accession>A0AAD7AJ33</accession>
<protein>
    <submittedName>
        <fullName evidence="1">Uncharacterized protein</fullName>
    </submittedName>
</protein>
<proteinExistence type="predicted"/>
<dbReference type="EMBL" id="JARIHO010000006">
    <property type="protein sequence ID" value="KAJ7359912.1"/>
    <property type="molecule type" value="Genomic_DNA"/>
</dbReference>
<reference evidence="1" key="1">
    <citation type="submission" date="2023-03" db="EMBL/GenBank/DDBJ databases">
        <title>Massive genome expansion in bonnet fungi (Mycena s.s.) driven by repeated elements and novel gene families across ecological guilds.</title>
        <authorList>
            <consortium name="Lawrence Berkeley National Laboratory"/>
            <person name="Harder C.B."/>
            <person name="Miyauchi S."/>
            <person name="Viragh M."/>
            <person name="Kuo A."/>
            <person name="Thoen E."/>
            <person name="Andreopoulos B."/>
            <person name="Lu D."/>
            <person name="Skrede I."/>
            <person name="Drula E."/>
            <person name="Henrissat B."/>
            <person name="Morin E."/>
            <person name="Kohler A."/>
            <person name="Barry K."/>
            <person name="LaButti K."/>
            <person name="Morin E."/>
            <person name="Salamov A."/>
            <person name="Lipzen A."/>
            <person name="Mereny Z."/>
            <person name="Hegedus B."/>
            <person name="Baldrian P."/>
            <person name="Stursova M."/>
            <person name="Weitz H."/>
            <person name="Taylor A."/>
            <person name="Grigoriev I.V."/>
            <person name="Nagy L.G."/>
            <person name="Martin F."/>
            <person name="Kauserud H."/>
        </authorList>
    </citation>
    <scope>NUCLEOTIDE SEQUENCE</scope>
    <source>
        <strain evidence="1">CBHHK002</strain>
    </source>
</reference>
<evidence type="ECO:0000313" key="2">
    <source>
        <dbReference type="Proteomes" id="UP001218218"/>
    </source>
</evidence>
<dbReference type="Proteomes" id="UP001218218">
    <property type="component" value="Unassembled WGS sequence"/>
</dbReference>
<gene>
    <name evidence="1" type="ORF">DFH08DRAFT_801674</name>
</gene>
<evidence type="ECO:0000313" key="1">
    <source>
        <dbReference type="EMBL" id="KAJ7359912.1"/>
    </source>
</evidence>
<keyword evidence="2" id="KW-1185">Reference proteome</keyword>